<dbReference type="Proteomes" id="UP001482620">
    <property type="component" value="Unassembled WGS sequence"/>
</dbReference>
<accession>A0ABV0SHZ9</accession>
<comment type="caution">
    <text evidence="1">The sequence shown here is derived from an EMBL/GenBank/DDBJ whole genome shotgun (WGS) entry which is preliminary data.</text>
</comment>
<evidence type="ECO:0000313" key="2">
    <source>
        <dbReference type="Proteomes" id="UP001482620"/>
    </source>
</evidence>
<reference evidence="1 2" key="1">
    <citation type="submission" date="2021-06" db="EMBL/GenBank/DDBJ databases">
        <authorList>
            <person name="Palmer J.M."/>
        </authorList>
    </citation>
    <scope>NUCLEOTIDE SEQUENCE [LARGE SCALE GENOMIC DNA]</scope>
    <source>
        <strain evidence="2">if_2019</strain>
        <tissue evidence="1">Muscle</tissue>
    </source>
</reference>
<sequence>MCMSPLFPGPQQCLVSCVLHSFCNRAEQWRLDQTVPGVLLAAWGDASLARHVALQGSSSLSTSQPVQGERKCVHVWVCLCFILTTPNCCSFPPQRQNKHIKAKLCSSLAFTHIT</sequence>
<evidence type="ECO:0000313" key="1">
    <source>
        <dbReference type="EMBL" id="MEQ2220051.1"/>
    </source>
</evidence>
<gene>
    <name evidence="1" type="ORF">ILYODFUR_001277</name>
</gene>
<evidence type="ECO:0008006" key="3">
    <source>
        <dbReference type="Google" id="ProtNLM"/>
    </source>
</evidence>
<keyword evidence="2" id="KW-1185">Reference proteome</keyword>
<name>A0ABV0SHZ9_9TELE</name>
<dbReference type="EMBL" id="JAHRIQ010000055">
    <property type="protein sequence ID" value="MEQ2220051.1"/>
    <property type="molecule type" value="Genomic_DNA"/>
</dbReference>
<feature type="non-terminal residue" evidence="1">
    <location>
        <position position="114"/>
    </location>
</feature>
<organism evidence="1 2">
    <name type="scientific">Ilyodon furcidens</name>
    <name type="common">goldbreast splitfin</name>
    <dbReference type="NCBI Taxonomy" id="33524"/>
    <lineage>
        <taxon>Eukaryota</taxon>
        <taxon>Metazoa</taxon>
        <taxon>Chordata</taxon>
        <taxon>Craniata</taxon>
        <taxon>Vertebrata</taxon>
        <taxon>Euteleostomi</taxon>
        <taxon>Actinopterygii</taxon>
        <taxon>Neopterygii</taxon>
        <taxon>Teleostei</taxon>
        <taxon>Neoteleostei</taxon>
        <taxon>Acanthomorphata</taxon>
        <taxon>Ovalentaria</taxon>
        <taxon>Atherinomorphae</taxon>
        <taxon>Cyprinodontiformes</taxon>
        <taxon>Goodeidae</taxon>
        <taxon>Ilyodon</taxon>
    </lineage>
</organism>
<protein>
    <recommendedName>
        <fullName evidence="3">Secreted protein</fullName>
    </recommendedName>
</protein>
<proteinExistence type="predicted"/>